<reference evidence="5" key="1">
    <citation type="submission" date="2021-01" db="EMBL/GenBank/DDBJ databases">
        <authorList>
            <person name="Corre E."/>
            <person name="Pelletier E."/>
            <person name="Niang G."/>
            <person name="Scheremetjew M."/>
            <person name="Finn R."/>
            <person name="Kale V."/>
            <person name="Holt S."/>
            <person name="Cochrane G."/>
            <person name="Meng A."/>
            <person name="Brown T."/>
            <person name="Cohen L."/>
        </authorList>
    </citation>
    <scope>NUCLEOTIDE SEQUENCE</scope>
    <source>
        <strain evidence="5">308</strain>
    </source>
</reference>
<keyword evidence="1 2" id="KW-0697">Rotamase</keyword>
<evidence type="ECO:0000256" key="2">
    <source>
        <dbReference type="RuleBase" id="RU363014"/>
    </source>
</evidence>
<dbReference type="GO" id="GO:0003755">
    <property type="term" value="F:peptidyl-prolyl cis-trans isomerase activity"/>
    <property type="evidence" value="ECO:0007669"/>
    <property type="project" value="UniProtKB-UniRule"/>
</dbReference>
<dbReference type="Pfam" id="PF13616">
    <property type="entry name" value="Rotamase_3"/>
    <property type="match status" value="1"/>
</dbReference>
<dbReference type="InterPro" id="IPR052204">
    <property type="entry name" value="PpiC/parvulin_rotamase"/>
</dbReference>
<protein>
    <recommendedName>
        <fullName evidence="2">Peptidyl-prolyl cis-trans isomerase</fullName>
        <ecNumber evidence="2">5.2.1.8</ecNumber>
    </recommendedName>
</protein>
<comment type="catalytic activity">
    <reaction evidence="2">
        <text>[protein]-peptidylproline (omega=180) = [protein]-peptidylproline (omega=0)</text>
        <dbReference type="Rhea" id="RHEA:16237"/>
        <dbReference type="Rhea" id="RHEA-COMP:10747"/>
        <dbReference type="Rhea" id="RHEA-COMP:10748"/>
        <dbReference type="ChEBI" id="CHEBI:83833"/>
        <dbReference type="ChEBI" id="CHEBI:83834"/>
        <dbReference type="EC" id="5.2.1.8"/>
    </reaction>
</comment>
<evidence type="ECO:0000256" key="3">
    <source>
        <dbReference type="SAM" id="Phobius"/>
    </source>
</evidence>
<organism evidence="5">
    <name type="scientific">Corethron hystrix</name>
    <dbReference type="NCBI Taxonomy" id="216773"/>
    <lineage>
        <taxon>Eukaryota</taxon>
        <taxon>Sar</taxon>
        <taxon>Stramenopiles</taxon>
        <taxon>Ochrophyta</taxon>
        <taxon>Bacillariophyta</taxon>
        <taxon>Coscinodiscophyceae</taxon>
        <taxon>Corethrophycidae</taxon>
        <taxon>Corethrales</taxon>
        <taxon>Corethraceae</taxon>
        <taxon>Corethron</taxon>
    </lineage>
</organism>
<keyword evidence="3" id="KW-0472">Membrane</keyword>
<dbReference type="SUPFAM" id="SSF54534">
    <property type="entry name" value="FKBP-like"/>
    <property type="match status" value="1"/>
</dbReference>
<sequence length="184" mass="19857">MMKSAPSSTKKILNFATVGFCVMLNVSSTNSFIINHNASTREIAAFTNKSPVSPKTNIFRSTTSSSTSSTLSMGFFDDVQKIFKSLTVRASASHILIKGGAEAENKLQDLKEEIEDSPVKFAEMAAMYSSCPSGKSGGNLGEFGPGQMVKEFDNVVFNEAVGVVHGPIQTQFGYHLILINERSD</sequence>
<evidence type="ECO:0000313" key="5">
    <source>
        <dbReference type="EMBL" id="CAD8901924.1"/>
    </source>
</evidence>
<dbReference type="EMBL" id="HBFR01039868">
    <property type="protein sequence ID" value="CAD8901924.1"/>
    <property type="molecule type" value="Transcribed_RNA"/>
</dbReference>
<dbReference type="PROSITE" id="PS50198">
    <property type="entry name" value="PPIC_PPIASE_2"/>
    <property type="match status" value="1"/>
</dbReference>
<evidence type="ECO:0000259" key="4">
    <source>
        <dbReference type="PROSITE" id="PS50198"/>
    </source>
</evidence>
<dbReference type="Gene3D" id="3.10.50.40">
    <property type="match status" value="1"/>
</dbReference>
<dbReference type="InterPro" id="IPR046357">
    <property type="entry name" value="PPIase_dom_sf"/>
</dbReference>
<gene>
    <name evidence="5" type="ORF">CHYS00102_LOCUS29143</name>
</gene>
<keyword evidence="1 2" id="KW-0413">Isomerase</keyword>
<dbReference type="PANTHER" id="PTHR43629">
    <property type="entry name" value="PEPTIDYL-PROLYL CIS-TRANS ISOMERASE"/>
    <property type="match status" value="1"/>
</dbReference>
<dbReference type="InterPro" id="IPR000297">
    <property type="entry name" value="PPIase_PpiC"/>
</dbReference>
<feature type="domain" description="PpiC" evidence="4">
    <location>
        <begin position="87"/>
        <end position="181"/>
    </location>
</feature>
<dbReference type="EC" id="5.2.1.8" evidence="2"/>
<evidence type="ECO:0000256" key="1">
    <source>
        <dbReference type="PROSITE-ProRule" id="PRU00278"/>
    </source>
</evidence>
<keyword evidence="3" id="KW-1133">Transmembrane helix</keyword>
<keyword evidence="3" id="KW-0812">Transmembrane</keyword>
<proteinExistence type="predicted"/>
<name>A0A7S1C0P8_9STRA</name>
<feature type="transmembrane region" description="Helical" evidence="3">
    <location>
        <begin position="12"/>
        <end position="33"/>
    </location>
</feature>
<accession>A0A7S1C0P8</accession>
<dbReference type="PANTHER" id="PTHR43629:SF2">
    <property type="entry name" value="RHODANESE-LIKE_PPIC DOMAIN-CONTAINING PROTEIN 12, CHLOROPLASTIC"/>
    <property type="match status" value="1"/>
</dbReference>
<dbReference type="AlphaFoldDB" id="A0A7S1C0P8"/>